<evidence type="ECO:0000313" key="2">
    <source>
        <dbReference type="Proteomes" id="UP000027446"/>
    </source>
</evidence>
<dbReference type="Gene3D" id="3.30.870.10">
    <property type="entry name" value="Endonuclease Chain A"/>
    <property type="match status" value="1"/>
</dbReference>
<accession>A0A069E1W6</accession>
<keyword evidence="2" id="KW-1185">Reference proteome</keyword>
<dbReference type="EMBL" id="ARYH01000002">
    <property type="protein sequence ID" value="KCZ83533.1"/>
    <property type="molecule type" value="Genomic_DNA"/>
</dbReference>
<dbReference type="AlphaFoldDB" id="A0A069E1W6"/>
<dbReference type="eggNOG" id="COG3886">
    <property type="taxonomic scope" value="Bacteria"/>
</dbReference>
<dbReference type="STRING" id="1280949.HAD_13064"/>
<protein>
    <recommendedName>
        <fullName evidence="3">Phospholipase D-like domain-containing protein</fullName>
    </recommendedName>
</protein>
<reference evidence="1 2" key="1">
    <citation type="journal article" date="2014" name="Antonie Van Leeuwenhoek">
        <title>Hyphomonas beringensis sp. nov. and Hyphomonas chukchiensis sp. nov., isolated from surface seawater of the Bering Sea and Chukchi Sea.</title>
        <authorList>
            <person name="Li C."/>
            <person name="Lai Q."/>
            <person name="Li G."/>
            <person name="Dong C."/>
            <person name="Wang J."/>
            <person name="Liao Y."/>
            <person name="Shao Z."/>
        </authorList>
    </citation>
    <scope>NUCLEOTIDE SEQUENCE [LARGE SCALE GENOMIC DNA]</scope>
    <source>
        <strain evidence="1 2">MHS-3</strain>
    </source>
</reference>
<comment type="caution">
    <text evidence="1">The sequence shown here is derived from an EMBL/GenBank/DDBJ whole genome shotgun (WGS) entry which is preliminary data.</text>
</comment>
<sequence length="772" mass="85667">MPVKVGGAFHPKLIFLTGKDKGLVLVGSHNMTLSGFGFNREMTNLVRIDGRADAEGVSLAQDVWAEIEYWLSHFTSDVPDQIRLMVRRVREFAPWMQSAARKDGRVRLLAGRPNSASLWSQFANSIGGDVDSVSLTGAFFDRELNFVRQVANDLRPKRLTIAVDPNTVQISPNARTLIDISLVSAKALGVDEESDLESSRYLHAKGIFVQQEDGQAIFASGSANPSAPAWLSPNLRSNVELMLAYYGDQAHSAAEATGFASIAGMPFLCEEDWLAIRENAETQTEAEPPSHRSGVAVVEDFRVLLDRNLLSELLEPKFILFSPEGITLGQSTQPRPQDELVIVEFPEADLLAASALNVVVDDRLVLKLLLHHCKEVEEQSRSGTQRRFKEALQSLESDSPNIEALIGCIEKIVFSEATEAKSVASVKASASGNTSEDGLTEPGGLAIDVEEMTGRRPKKRLNHNGDFGYLLDTLIYHLNLNRSAPTEHVDLMGRSEEEQVGADDDQDEESYVSRKQEEILTACHAKVKTLIYRMTAQLKAFVKGEQPLEQVLVRLLAVLAVLRELRKCDGRVTWVEKGKTTVPEEVRSKLLNEIMFSLFEGEQSLLHLEGLGEEIQSSDDVARLKGLLLWLAWDCRLAMDLRKQFNESQESLNSRLERNAMVLALAQMAHSEDVVLEEAEESIGGFSSSDKSWLRNIDSLSQWCLAVRKNSSKNTWPEGAEPGDVALSRNIKSWDLRIVATSTPSRLSLIKLSKDNTSLRFKPTHLDIARLI</sequence>
<gene>
    <name evidence="1" type="ORF">HAD_13064</name>
</gene>
<organism evidence="1 2">
    <name type="scientific">Hyphomonas adhaerens MHS-3</name>
    <dbReference type="NCBI Taxonomy" id="1280949"/>
    <lineage>
        <taxon>Bacteria</taxon>
        <taxon>Pseudomonadati</taxon>
        <taxon>Pseudomonadota</taxon>
        <taxon>Alphaproteobacteria</taxon>
        <taxon>Hyphomonadales</taxon>
        <taxon>Hyphomonadaceae</taxon>
        <taxon>Hyphomonas</taxon>
    </lineage>
</organism>
<evidence type="ECO:0000313" key="1">
    <source>
        <dbReference type="EMBL" id="KCZ83533.1"/>
    </source>
</evidence>
<evidence type="ECO:0008006" key="3">
    <source>
        <dbReference type="Google" id="ProtNLM"/>
    </source>
</evidence>
<name>A0A069E1W6_9PROT</name>
<dbReference type="Proteomes" id="UP000027446">
    <property type="component" value="Unassembled WGS sequence"/>
</dbReference>
<proteinExistence type="predicted"/>
<dbReference type="PATRIC" id="fig|1280949.3.peg.2659"/>